<dbReference type="EMBL" id="LAZR01024385">
    <property type="protein sequence ID" value="KKL75317.1"/>
    <property type="molecule type" value="Genomic_DNA"/>
</dbReference>
<accession>A0A0F9HJL2</accession>
<reference evidence="1" key="1">
    <citation type="journal article" date="2015" name="Nature">
        <title>Complex archaea that bridge the gap between prokaryotes and eukaryotes.</title>
        <authorList>
            <person name="Spang A."/>
            <person name="Saw J.H."/>
            <person name="Jorgensen S.L."/>
            <person name="Zaremba-Niedzwiedzka K."/>
            <person name="Martijn J."/>
            <person name="Lind A.E."/>
            <person name="van Eijk R."/>
            <person name="Schleper C."/>
            <person name="Guy L."/>
            <person name="Ettema T.J."/>
        </authorList>
    </citation>
    <scope>NUCLEOTIDE SEQUENCE</scope>
</reference>
<gene>
    <name evidence="1" type="ORF">LCGC14_2056110</name>
</gene>
<comment type="caution">
    <text evidence="1">The sequence shown here is derived from an EMBL/GenBank/DDBJ whole genome shotgun (WGS) entry which is preliminary data.</text>
</comment>
<protein>
    <submittedName>
        <fullName evidence="1">Uncharacterized protein</fullName>
    </submittedName>
</protein>
<name>A0A0F9HJL2_9ZZZZ</name>
<sequence length="115" mass="12502">MMASYGMSHEGIADVLGCSADTLERNFAGVLKRGRAEMQKNLRAAQMRLALVWPAQAGTSTMLIWLGKQVLGQTDQVDFGGTIEHKHSWVDELPETTARALVRLAQVRAAPVGPN</sequence>
<proteinExistence type="predicted"/>
<dbReference type="AlphaFoldDB" id="A0A0F9HJL2"/>
<organism evidence="1">
    <name type="scientific">marine sediment metagenome</name>
    <dbReference type="NCBI Taxonomy" id="412755"/>
    <lineage>
        <taxon>unclassified sequences</taxon>
        <taxon>metagenomes</taxon>
        <taxon>ecological metagenomes</taxon>
    </lineage>
</organism>
<evidence type="ECO:0000313" key="1">
    <source>
        <dbReference type="EMBL" id="KKL75317.1"/>
    </source>
</evidence>